<name>A0A2W1JNE2_9CYAN</name>
<dbReference type="Proteomes" id="UP000248857">
    <property type="component" value="Unassembled WGS sequence"/>
</dbReference>
<evidence type="ECO:0000256" key="1">
    <source>
        <dbReference type="ARBA" id="ARBA00022549"/>
    </source>
</evidence>
<dbReference type="EC" id="4.-.-.-" evidence="4"/>
<evidence type="ECO:0000256" key="2">
    <source>
        <dbReference type="ARBA" id="ARBA00022738"/>
    </source>
</evidence>
<proteinExistence type="predicted"/>
<keyword evidence="5" id="KW-1185">Reference proteome</keyword>
<dbReference type="SUPFAM" id="SSF48371">
    <property type="entry name" value="ARM repeat"/>
    <property type="match status" value="1"/>
</dbReference>
<dbReference type="RefSeq" id="WP_110988684.1">
    <property type="nucleotide sequence ID" value="NZ_CAWNWM010000028.1"/>
</dbReference>
<keyword evidence="4" id="KW-0456">Lyase</keyword>
<sequence length="256" mass="27258">MADDLASLIEAVDAADSSASLFRAVQNLAGAGLEGAIPTLIAALSYNNPGAAIASVSGLVQLGTASVPAIMAQLDGHNYTARAWAIRALAEIGDPRGMAILLEAATSDFAVSVRRAATKGLGSIQWDGFPASLLQPAQTIALSALLQIAQQDDEWVVRYAAVVGLQQFASHQWPRTEERCSQIQTQLAQMLPSEHSLAVRARVQMAQQHLQSMDDQTTTARAEQPSPLTEKDWTVIRDQLRAFEQSTVGVTLSAIV</sequence>
<protein>
    <submittedName>
        <fullName evidence="4">Phycocyanobilin Cys-84 alpha-C-phycocyanin lyase, CpcF subunit</fullName>
        <ecNumber evidence="4">4.-.-.-</ecNumber>
    </submittedName>
</protein>
<accession>A0A2W1JNE2</accession>
<organism evidence="4 5">
    <name type="scientific">Acaryochloris thomasi RCC1774</name>
    <dbReference type="NCBI Taxonomy" id="1764569"/>
    <lineage>
        <taxon>Bacteria</taxon>
        <taxon>Bacillati</taxon>
        <taxon>Cyanobacteriota</taxon>
        <taxon>Cyanophyceae</taxon>
        <taxon>Acaryochloridales</taxon>
        <taxon>Acaryochloridaceae</taxon>
        <taxon>Acaryochloris</taxon>
        <taxon>Acaryochloris thomasi</taxon>
    </lineage>
</organism>
<feature type="region of interest" description="Disordered" evidence="3">
    <location>
        <begin position="209"/>
        <end position="228"/>
    </location>
</feature>
<gene>
    <name evidence="4" type="primary">cpcF</name>
    <name evidence="4" type="ORF">C1752_09136</name>
</gene>
<evidence type="ECO:0000256" key="3">
    <source>
        <dbReference type="SAM" id="MobiDB-lite"/>
    </source>
</evidence>
<dbReference type="GO" id="GO:0030089">
    <property type="term" value="C:phycobilisome"/>
    <property type="evidence" value="ECO:0007669"/>
    <property type="project" value="UniProtKB-KW"/>
</dbReference>
<dbReference type="EMBL" id="PQWO01000028">
    <property type="protein sequence ID" value="PZD70771.1"/>
    <property type="molecule type" value="Genomic_DNA"/>
</dbReference>
<dbReference type="Pfam" id="PF13646">
    <property type="entry name" value="HEAT_2"/>
    <property type="match status" value="1"/>
</dbReference>
<keyword evidence="2" id="KW-0605">Phycobilisome</keyword>
<dbReference type="AlphaFoldDB" id="A0A2W1JNE2"/>
<feature type="compositionally biased region" description="Polar residues" evidence="3">
    <location>
        <begin position="209"/>
        <end position="221"/>
    </location>
</feature>
<evidence type="ECO:0000313" key="4">
    <source>
        <dbReference type="EMBL" id="PZD70771.1"/>
    </source>
</evidence>
<dbReference type="OrthoDB" id="428465at2"/>
<dbReference type="InterPro" id="IPR016024">
    <property type="entry name" value="ARM-type_fold"/>
</dbReference>
<keyword evidence="1" id="KW-0042">Antenna complex</keyword>
<comment type="caution">
    <text evidence="4">The sequence shown here is derived from an EMBL/GenBank/DDBJ whole genome shotgun (WGS) entry which is preliminary data.</text>
</comment>
<dbReference type="InterPro" id="IPR011989">
    <property type="entry name" value="ARM-like"/>
</dbReference>
<dbReference type="GO" id="GO:0016829">
    <property type="term" value="F:lyase activity"/>
    <property type="evidence" value="ECO:0007669"/>
    <property type="project" value="UniProtKB-KW"/>
</dbReference>
<reference evidence="4 5" key="1">
    <citation type="journal article" date="2018" name="Sci. Rep.">
        <title>A novel species of the marine cyanobacterium Acaryochloris with a unique pigment content and lifestyle.</title>
        <authorList>
            <person name="Partensky F."/>
            <person name="Six C."/>
            <person name="Ratin M."/>
            <person name="Garczarek L."/>
            <person name="Vaulot D."/>
            <person name="Probert I."/>
            <person name="Calteau A."/>
            <person name="Gourvil P."/>
            <person name="Marie D."/>
            <person name="Grebert T."/>
            <person name="Bouchier C."/>
            <person name="Le Panse S."/>
            <person name="Gachenot M."/>
            <person name="Rodriguez F."/>
            <person name="Garrido J.L."/>
        </authorList>
    </citation>
    <scope>NUCLEOTIDE SEQUENCE [LARGE SCALE GENOMIC DNA]</scope>
    <source>
        <strain evidence="4 5">RCC1774</strain>
    </source>
</reference>
<dbReference type="Gene3D" id="1.25.10.10">
    <property type="entry name" value="Leucine-rich Repeat Variant"/>
    <property type="match status" value="1"/>
</dbReference>
<evidence type="ECO:0000313" key="5">
    <source>
        <dbReference type="Proteomes" id="UP000248857"/>
    </source>
</evidence>